<protein>
    <submittedName>
        <fullName evidence="14">2',3'-cyclic-nucleotide 2'-phosphodiesterase</fullName>
        <ecNumber evidence="14">3.1.4.16</ecNumber>
    </submittedName>
</protein>
<evidence type="ECO:0000256" key="6">
    <source>
        <dbReference type="ARBA" id="ARBA00022723"/>
    </source>
</evidence>
<keyword evidence="7" id="KW-0732">Signal</keyword>
<evidence type="ECO:0000259" key="12">
    <source>
        <dbReference type="Pfam" id="PF00149"/>
    </source>
</evidence>
<dbReference type="Gene3D" id="3.90.780.10">
    <property type="entry name" value="5'-Nucleotidase, C-terminal domain"/>
    <property type="match status" value="1"/>
</dbReference>
<dbReference type="PANTHER" id="PTHR11575">
    <property type="entry name" value="5'-NUCLEOTIDASE-RELATED"/>
    <property type="match status" value="1"/>
</dbReference>
<dbReference type="GO" id="GO:0030288">
    <property type="term" value="C:outer membrane-bounded periplasmic space"/>
    <property type="evidence" value="ECO:0007669"/>
    <property type="project" value="TreeGrafter"/>
</dbReference>
<sequence length="537" mass="59971">MTGLFYGTIICEFVESRAHYGNKIIEQVIMQGYVLPTNYTERNLDLGFSTAKAATVIQRLKQEAKGPVIQIENGDFIQGSPLSYYVRKNDVKVAADLTKVLNYLGYDLGILGNHEFNYGLDYLREAITSYNHPILCANILTKDGKPAFGEPYKVFEKEGVKVAVLGITTPYIPNWEQPATVKDLVFVSALETAKKYVPEMRKVADIVVVTYHGGFECDLSCGDPTELLTGENEGYAIATQVEGIDALVTGHQHRVIAQKVNGIPVIQPGYRGAYVGEISLQVEKVDGKYTVVSSEAKLHPTEEVPADPKVVEMFSDLQAEVEDWLDTTVGTVVGDMTIKDPHEARLKEHPYVEFINKVQMDASGADISGTALFNNDGRGFSSEIRMRDVITNYIYPNTLAVLKVSGADLKAALERVATYFIVENGKAVFNPKYVEPKPQFYNYDMYEGIEYTLDFTRPFGDRVTRLDYHGKPVQPTDELEVVANQYRAVGGGNYSMFKPEKIVREVQIDMTELIAEYLRKHPVIEATVNNNFKTVVK</sequence>
<dbReference type="EMBL" id="AB100598">
    <property type="protein sequence ID" value="BAC79442.1"/>
    <property type="molecule type" value="Genomic_DNA"/>
</dbReference>
<dbReference type="CDD" id="cd07410">
    <property type="entry name" value="MPP_CpdB_N"/>
    <property type="match status" value="1"/>
</dbReference>
<dbReference type="Gene3D" id="3.60.21.10">
    <property type="match status" value="1"/>
</dbReference>
<comment type="catalytic activity">
    <reaction evidence="2">
        <text>a nucleoside 2',3'-cyclic phosphate + H2O = a nucleoside 3'-phosphate + H(+)</text>
        <dbReference type="Rhea" id="RHEA:19621"/>
        <dbReference type="ChEBI" id="CHEBI:15377"/>
        <dbReference type="ChEBI" id="CHEBI:15378"/>
        <dbReference type="ChEBI" id="CHEBI:66949"/>
        <dbReference type="ChEBI" id="CHEBI:66954"/>
        <dbReference type="EC" id="3.1.4.16"/>
    </reaction>
</comment>
<dbReference type="EC" id="3.1.4.16" evidence="14"/>
<gene>
    <name evidence="14" type="primary">ycjM</name>
</gene>
<comment type="similarity">
    <text evidence="5 11">Belongs to the 5'-nucleotidase family.</text>
</comment>
<dbReference type="GO" id="GO:0009166">
    <property type="term" value="P:nucleotide catabolic process"/>
    <property type="evidence" value="ECO:0007669"/>
    <property type="project" value="InterPro"/>
</dbReference>
<dbReference type="InterPro" id="IPR006146">
    <property type="entry name" value="5'-Nucleotdase_CS"/>
</dbReference>
<dbReference type="PROSITE" id="PS00786">
    <property type="entry name" value="5_NUCLEOTIDASE_2"/>
    <property type="match status" value="1"/>
</dbReference>
<dbReference type="GO" id="GO:0008254">
    <property type="term" value="F:3'-nucleotidase activity"/>
    <property type="evidence" value="ECO:0007669"/>
    <property type="project" value="UniProtKB-EC"/>
</dbReference>
<accession>Q7WYD6</accession>
<dbReference type="InterPro" id="IPR006179">
    <property type="entry name" value="5_nucleotidase/apyrase"/>
</dbReference>
<evidence type="ECO:0000256" key="1">
    <source>
        <dbReference type="ARBA" id="ARBA00000527"/>
    </source>
</evidence>
<evidence type="ECO:0000256" key="4">
    <source>
        <dbReference type="ARBA" id="ARBA00004196"/>
    </source>
</evidence>
<feature type="domain" description="5'-Nucleotidase C-terminal" evidence="13">
    <location>
        <begin position="342"/>
        <end position="498"/>
    </location>
</feature>
<comment type="cofactor">
    <cofactor evidence="3">
        <name>a divalent metal cation</name>
        <dbReference type="ChEBI" id="CHEBI:60240"/>
    </cofactor>
</comment>
<dbReference type="InterPro" id="IPR036907">
    <property type="entry name" value="5'-Nucleotdase_C_sf"/>
</dbReference>
<evidence type="ECO:0000256" key="8">
    <source>
        <dbReference type="ARBA" id="ARBA00022741"/>
    </source>
</evidence>
<dbReference type="GO" id="GO:0000166">
    <property type="term" value="F:nucleotide binding"/>
    <property type="evidence" value="ECO:0007669"/>
    <property type="project" value="UniProtKB-KW"/>
</dbReference>
<keyword evidence="6" id="KW-0479">Metal-binding</keyword>
<evidence type="ECO:0000259" key="13">
    <source>
        <dbReference type="Pfam" id="PF02872"/>
    </source>
</evidence>
<dbReference type="Pfam" id="PF02872">
    <property type="entry name" value="5_nucleotid_C"/>
    <property type="match status" value="1"/>
</dbReference>
<organism evidence="14">
    <name type="scientific">Granulicatella adiacens</name>
    <dbReference type="NCBI Taxonomy" id="46124"/>
    <lineage>
        <taxon>Bacteria</taxon>
        <taxon>Bacillati</taxon>
        <taxon>Bacillota</taxon>
        <taxon>Bacilli</taxon>
        <taxon>Lactobacillales</taxon>
        <taxon>Carnobacteriaceae</taxon>
        <taxon>Granulicatella</taxon>
    </lineage>
</organism>
<dbReference type="InterPro" id="IPR029052">
    <property type="entry name" value="Metallo-depent_PP-like"/>
</dbReference>
<feature type="domain" description="Calcineurin-like phosphoesterase" evidence="12">
    <location>
        <begin position="45"/>
        <end position="254"/>
    </location>
</feature>
<dbReference type="Pfam" id="PF00149">
    <property type="entry name" value="Metallophos"/>
    <property type="match status" value="1"/>
</dbReference>
<keyword evidence="9 11" id="KW-0378">Hydrolase</keyword>
<keyword evidence="8 11" id="KW-0547">Nucleotide-binding</keyword>
<dbReference type="InterPro" id="IPR008334">
    <property type="entry name" value="5'-Nucleotdase_C"/>
</dbReference>
<dbReference type="AlphaFoldDB" id="Q7WYD6"/>
<dbReference type="PANTHER" id="PTHR11575:SF6">
    <property type="entry name" value="2',3'-CYCLIC-NUCLEOTIDE 2'-PHOSPHODIESTERASE_3'-NUCLEOTIDASE"/>
    <property type="match status" value="1"/>
</dbReference>
<keyword evidence="10" id="KW-0511">Multifunctional enzyme</keyword>
<reference evidence="14" key="1">
    <citation type="submission" date="2003-01" db="EMBL/GenBank/DDBJ databases">
        <title>Detection and identification of Granulicatella adiacens.</title>
        <authorList>
            <person name="Sato S."/>
        </authorList>
    </citation>
    <scope>NUCLEOTIDE SEQUENCE</scope>
</reference>
<evidence type="ECO:0000256" key="5">
    <source>
        <dbReference type="ARBA" id="ARBA00006654"/>
    </source>
</evidence>
<dbReference type="SUPFAM" id="SSF55816">
    <property type="entry name" value="5'-nucleotidase (syn. UDP-sugar hydrolase), C-terminal domain"/>
    <property type="match status" value="1"/>
</dbReference>
<dbReference type="InterPro" id="IPR041827">
    <property type="entry name" value="CpdB_N"/>
</dbReference>
<evidence type="ECO:0000256" key="3">
    <source>
        <dbReference type="ARBA" id="ARBA00001968"/>
    </source>
</evidence>
<evidence type="ECO:0000256" key="2">
    <source>
        <dbReference type="ARBA" id="ARBA00001730"/>
    </source>
</evidence>
<evidence type="ECO:0000256" key="9">
    <source>
        <dbReference type="ARBA" id="ARBA00022801"/>
    </source>
</evidence>
<dbReference type="InterPro" id="IPR004843">
    <property type="entry name" value="Calcineurin-like_PHP"/>
</dbReference>
<comment type="catalytic activity">
    <reaction evidence="1">
        <text>a ribonucleoside 3'-phosphate + H2O = a ribonucleoside + phosphate</text>
        <dbReference type="Rhea" id="RHEA:10144"/>
        <dbReference type="ChEBI" id="CHEBI:13197"/>
        <dbReference type="ChEBI" id="CHEBI:15377"/>
        <dbReference type="ChEBI" id="CHEBI:18254"/>
        <dbReference type="ChEBI" id="CHEBI:43474"/>
        <dbReference type="EC" id="3.1.3.6"/>
    </reaction>
</comment>
<evidence type="ECO:0000256" key="10">
    <source>
        <dbReference type="ARBA" id="ARBA00023268"/>
    </source>
</evidence>
<dbReference type="SUPFAM" id="SSF56300">
    <property type="entry name" value="Metallo-dependent phosphatases"/>
    <property type="match status" value="1"/>
</dbReference>
<evidence type="ECO:0000313" key="14">
    <source>
        <dbReference type="EMBL" id="BAC79442.1"/>
    </source>
</evidence>
<evidence type="ECO:0000256" key="11">
    <source>
        <dbReference type="RuleBase" id="RU362119"/>
    </source>
</evidence>
<comment type="subcellular location">
    <subcellularLocation>
        <location evidence="4">Cell envelope</location>
    </subcellularLocation>
</comment>
<dbReference type="GO" id="GO:0008663">
    <property type="term" value="F:2',3'-cyclic-nucleotide 2'-phosphodiesterase activity"/>
    <property type="evidence" value="ECO:0007669"/>
    <property type="project" value="UniProtKB-EC"/>
</dbReference>
<name>Q7WYD6_9LACT</name>
<proteinExistence type="inferred from homology"/>
<evidence type="ECO:0000256" key="7">
    <source>
        <dbReference type="ARBA" id="ARBA00022729"/>
    </source>
</evidence>
<dbReference type="PRINTS" id="PR01607">
    <property type="entry name" value="APYRASEFAMLY"/>
</dbReference>
<dbReference type="GO" id="GO:0046872">
    <property type="term" value="F:metal ion binding"/>
    <property type="evidence" value="ECO:0007669"/>
    <property type="project" value="UniProtKB-KW"/>
</dbReference>